<evidence type="ECO:0000256" key="2">
    <source>
        <dbReference type="ARBA" id="ARBA00022803"/>
    </source>
</evidence>
<reference evidence="4" key="1">
    <citation type="submission" date="2021-02" db="EMBL/GenBank/DDBJ databases">
        <authorList>
            <person name="Nowell W R."/>
        </authorList>
    </citation>
    <scope>NUCLEOTIDE SEQUENCE</scope>
</reference>
<accession>A0A813QWT1</accession>
<dbReference type="EMBL" id="CAJOAZ010001545">
    <property type="protein sequence ID" value="CAF3827429.1"/>
    <property type="molecule type" value="Genomic_DNA"/>
</dbReference>
<evidence type="ECO:0000313" key="6">
    <source>
        <dbReference type="Proteomes" id="UP000663845"/>
    </source>
</evidence>
<protein>
    <submittedName>
        <fullName evidence="4">Uncharacterized protein</fullName>
    </submittedName>
</protein>
<evidence type="ECO:0000256" key="3">
    <source>
        <dbReference type="PROSITE-ProRule" id="PRU00339"/>
    </source>
</evidence>
<dbReference type="Proteomes" id="UP000663844">
    <property type="component" value="Unassembled WGS sequence"/>
</dbReference>
<comment type="caution">
    <text evidence="4">The sequence shown here is derived from an EMBL/GenBank/DDBJ whole genome shotgun (WGS) entry which is preliminary data.</text>
</comment>
<name>A0A813QWT1_9BILA</name>
<dbReference type="AlphaFoldDB" id="A0A813QWT1"/>
<dbReference type="PANTHER" id="PTHR22904">
    <property type="entry name" value="TPR REPEAT CONTAINING PROTEIN"/>
    <property type="match status" value="1"/>
</dbReference>
<dbReference type="InterPro" id="IPR019734">
    <property type="entry name" value="TPR_rpt"/>
</dbReference>
<evidence type="ECO:0000313" key="4">
    <source>
        <dbReference type="EMBL" id="CAF0772801.1"/>
    </source>
</evidence>
<dbReference type="EMBL" id="CAJNOG010000020">
    <property type="protein sequence ID" value="CAF0772801.1"/>
    <property type="molecule type" value="Genomic_DNA"/>
</dbReference>
<dbReference type="GO" id="GO:0051879">
    <property type="term" value="F:Hsp90 protein binding"/>
    <property type="evidence" value="ECO:0007669"/>
    <property type="project" value="TreeGrafter"/>
</dbReference>
<gene>
    <name evidence="4" type="ORF">JYZ213_LOCUS3716</name>
    <name evidence="5" type="ORF">OXD698_LOCUS19838</name>
</gene>
<dbReference type="SUPFAM" id="SSF48452">
    <property type="entry name" value="TPR-like"/>
    <property type="match status" value="1"/>
</dbReference>
<dbReference type="PANTHER" id="PTHR22904:SF523">
    <property type="entry name" value="STRESS-INDUCED-PHOSPHOPROTEIN 1"/>
    <property type="match status" value="1"/>
</dbReference>
<dbReference type="InterPro" id="IPR011990">
    <property type="entry name" value="TPR-like_helical_dom_sf"/>
</dbReference>
<keyword evidence="2 3" id="KW-0802">TPR repeat</keyword>
<proteinExistence type="predicted"/>
<feature type="repeat" description="TPR" evidence="3">
    <location>
        <begin position="5"/>
        <end position="38"/>
    </location>
</feature>
<organism evidence="4 6">
    <name type="scientific">Adineta steineri</name>
    <dbReference type="NCBI Taxonomy" id="433720"/>
    <lineage>
        <taxon>Eukaryota</taxon>
        <taxon>Metazoa</taxon>
        <taxon>Spiralia</taxon>
        <taxon>Gnathifera</taxon>
        <taxon>Rotifera</taxon>
        <taxon>Eurotatoria</taxon>
        <taxon>Bdelloidea</taxon>
        <taxon>Adinetida</taxon>
        <taxon>Adinetidae</taxon>
        <taxon>Adineta</taxon>
    </lineage>
</organism>
<keyword evidence="1" id="KW-0677">Repeat</keyword>
<sequence>MSLTALEYKTQGNQYYSNQQSSLAIQSYTEAIKLIEKNSEDEINLPLHLLYLNRSAAFIQDKDFYSGYQDAKKSLKLKKHENFKGFYRAAICAYHLGFIEKSKEFIREATNDHQQNILDYLNLKLLLEKKDKCMKRWRKPIATAKKGIKLLEQIIEKGTLFFEIPSILYQIRYTLRSYFENTKDKKLMNMDHGDLGLRLHELAVEFNHVYPIEKLIQTDPIFEDLILNEMPDVGLLRIKAYKQRHLARDKKDYDLEDKSGEDLTAYEFSFFVNNILASLVVNSSDENISLRALKQIHRLTAINLYRRALGDALSDAVNNYIYRNYQTIHVVEQFLANSGIEILFYDYLESSCSISASRMIKQITIGHWKKQSLTTIQFILKQISKKIRIEGIELIEARPLSTFELEFKKIMSTVDSSNGNYDQKKDFDLIINVLTKIYFIFGQQPFIDRSLYDPLFLYINQIWFEQINNDQNKPDIPYLLTSWTSILTQWLKLTYRNRQQYIEKINPELLYNDDSDDDETRFFYI</sequence>
<dbReference type="Gene3D" id="1.25.40.10">
    <property type="entry name" value="Tetratricopeptide repeat domain"/>
    <property type="match status" value="1"/>
</dbReference>
<dbReference type="PROSITE" id="PS50005">
    <property type="entry name" value="TPR"/>
    <property type="match status" value="1"/>
</dbReference>
<evidence type="ECO:0000256" key="1">
    <source>
        <dbReference type="ARBA" id="ARBA00022737"/>
    </source>
</evidence>
<dbReference type="Proteomes" id="UP000663845">
    <property type="component" value="Unassembled WGS sequence"/>
</dbReference>
<evidence type="ECO:0000313" key="5">
    <source>
        <dbReference type="EMBL" id="CAF3827429.1"/>
    </source>
</evidence>